<dbReference type="Pfam" id="PF20700">
    <property type="entry name" value="Mutator"/>
    <property type="match status" value="1"/>
</dbReference>
<sequence length="524" mass="59529">MTVPGKRGRPKKAKEVVLEEPPLKKAKRGRPKTIKIEHDSSTVAQDPLDLASSSQSGPNEGGTSEENYSEGLHMSTLQVRALSSLVACLECGEEVILGVRPTTKGMISEFTVTCKVCDSQKSTNTPNLIRERKRKREKKGVVLQKTENINYAHVAAFLDNGLGYSGLRHYCKYFNARCLNEATFIVYAKQVISDVVAETEEFLQQNARIVRKAFESQLHNDFIIDLTVGYTTTYHQWGSDFCLVAGAVIELQTGLVLDYDVGNMYCHVCKINAKKIVSMNPAEMTEWFNKHQDTCEIREWCDEIDQDSEEGIKEIDPKYLESFIAKKIWGRSIEKFGFRYTTLIHESDERIHAELLKNAPYGDIPVMIDTITNCFSRRKSEHARTSFQNKLKSKCPRERVQTKDRIMYVYAMSIPEYNKFAIGSNIKLRELVRRMEIEEEEYASELSMQASEVLPAIQEQEMLEEKLGNVGDAFEVERDLDDDIEDEMPDRNEVEEEEAEEEVEVGGEEDEEEEEGGGGGGSSR</sequence>
<evidence type="ECO:0000313" key="3">
    <source>
        <dbReference type="EMBL" id="KAB7498715.1"/>
    </source>
</evidence>
<name>A0A5N5SXR4_9CRUS</name>
<feature type="compositionally biased region" description="Basic residues" evidence="1">
    <location>
        <begin position="1"/>
        <end position="12"/>
    </location>
</feature>
<keyword evidence="4" id="KW-1185">Reference proteome</keyword>
<organism evidence="3 4">
    <name type="scientific">Armadillidium nasatum</name>
    <dbReference type="NCBI Taxonomy" id="96803"/>
    <lineage>
        <taxon>Eukaryota</taxon>
        <taxon>Metazoa</taxon>
        <taxon>Ecdysozoa</taxon>
        <taxon>Arthropoda</taxon>
        <taxon>Crustacea</taxon>
        <taxon>Multicrustacea</taxon>
        <taxon>Malacostraca</taxon>
        <taxon>Eumalacostraca</taxon>
        <taxon>Peracarida</taxon>
        <taxon>Isopoda</taxon>
        <taxon>Oniscidea</taxon>
        <taxon>Crinocheta</taxon>
        <taxon>Armadillidiidae</taxon>
        <taxon>Armadillidium</taxon>
    </lineage>
</organism>
<dbReference type="Proteomes" id="UP000326759">
    <property type="component" value="Unassembled WGS sequence"/>
</dbReference>
<reference evidence="3 4" key="1">
    <citation type="journal article" date="2019" name="PLoS Biol.">
        <title>Sex chromosomes control vertical transmission of feminizing Wolbachia symbionts in an isopod.</title>
        <authorList>
            <person name="Becking T."/>
            <person name="Chebbi M.A."/>
            <person name="Giraud I."/>
            <person name="Moumen B."/>
            <person name="Laverre T."/>
            <person name="Caubet Y."/>
            <person name="Peccoud J."/>
            <person name="Gilbert C."/>
            <person name="Cordaux R."/>
        </authorList>
    </citation>
    <scope>NUCLEOTIDE SEQUENCE [LARGE SCALE GENOMIC DNA]</scope>
    <source>
        <strain evidence="3">ANa2</strain>
        <tissue evidence="3">Whole body excluding digestive tract and cuticle</tissue>
    </source>
</reference>
<comment type="caution">
    <text evidence="3">The sequence shown here is derived from an EMBL/GenBank/DDBJ whole genome shotgun (WGS) entry which is preliminary data.</text>
</comment>
<feature type="compositionally biased region" description="Acidic residues" evidence="1">
    <location>
        <begin position="478"/>
        <end position="516"/>
    </location>
</feature>
<dbReference type="AlphaFoldDB" id="A0A5N5SXR4"/>
<gene>
    <name evidence="3" type="ORF">Anas_01770</name>
</gene>
<proteinExistence type="predicted"/>
<evidence type="ECO:0000313" key="4">
    <source>
        <dbReference type="Proteomes" id="UP000326759"/>
    </source>
</evidence>
<protein>
    <recommendedName>
        <fullName evidence="2">Mutator-like transposase domain-containing protein</fullName>
    </recommendedName>
</protein>
<feature type="region of interest" description="Disordered" evidence="1">
    <location>
        <begin position="1"/>
        <end position="69"/>
    </location>
</feature>
<feature type="compositionally biased region" description="Polar residues" evidence="1">
    <location>
        <begin position="51"/>
        <end position="66"/>
    </location>
</feature>
<feature type="compositionally biased region" description="Basic residues" evidence="1">
    <location>
        <begin position="24"/>
        <end position="33"/>
    </location>
</feature>
<feature type="compositionally biased region" description="Basic and acidic residues" evidence="1">
    <location>
        <begin position="13"/>
        <end position="23"/>
    </location>
</feature>
<dbReference type="OrthoDB" id="10069847at2759"/>
<evidence type="ECO:0000256" key="1">
    <source>
        <dbReference type="SAM" id="MobiDB-lite"/>
    </source>
</evidence>
<feature type="region of interest" description="Disordered" evidence="1">
    <location>
        <begin position="478"/>
        <end position="524"/>
    </location>
</feature>
<accession>A0A5N5SXR4</accession>
<feature type="domain" description="Mutator-like transposase" evidence="2">
    <location>
        <begin position="83"/>
        <end position="365"/>
    </location>
</feature>
<dbReference type="InterPro" id="IPR049012">
    <property type="entry name" value="Mutator_transp_dom"/>
</dbReference>
<evidence type="ECO:0000259" key="2">
    <source>
        <dbReference type="Pfam" id="PF20700"/>
    </source>
</evidence>
<dbReference type="EMBL" id="SEYY01019068">
    <property type="protein sequence ID" value="KAB7498715.1"/>
    <property type="molecule type" value="Genomic_DNA"/>
</dbReference>